<protein>
    <recommendedName>
        <fullName evidence="4">Entericidin</fullName>
    </recommendedName>
</protein>
<evidence type="ECO:0000313" key="2">
    <source>
        <dbReference type="EMBL" id="KCZ64425.1"/>
    </source>
</evidence>
<keyword evidence="3" id="KW-1185">Reference proteome</keyword>
<evidence type="ECO:0008006" key="4">
    <source>
        <dbReference type="Google" id="ProtNLM"/>
    </source>
</evidence>
<feature type="chain" id="PRO_5005405598" description="Entericidin" evidence="1">
    <location>
        <begin position="20"/>
        <end position="46"/>
    </location>
</feature>
<proteinExistence type="predicted"/>
<dbReference type="RefSeq" id="WP_164473910.1">
    <property type="nucleotide sequence ID" value="NZ_AWFH01000004.1"/>
</dbReference>
<dbReference type="PATRIC" id="fig|1280948.3.peg.1005"/>
<gene>
    <name evidence="2" type="ORF">HY36_13825</name>
</gene>
<dbReference type="STRING" id="1280948.HY36_13825"/>
<keyword evidence="1" id="KW-0732">Signal</keyword>
<name>A0A059EA15_9PROT</name>
<sequence>MKKPLIAILFGLGAFGLAACDTNDGPVEEFGEEVDEAADEVEDEAN</sequence>
<feature type="signal peptide" evidence="1">
    <location>
        <begin position="1"/>
        <end position="19"/>
    </location>
</feature>
<dbReference type="PROSITE" id="PS51257">
    <property type="entry name" value="PROKAR_LIPOPROTEIN"/>
    <property type="match status" value="1"/>
</dbReference>
<evidence type="ECO:0000256" key="1">
    <source>
        <dbReference type="SAM" id="SignalP"/>
    </source>
</evidence>
<accession>A0A059EA15</accession>
<dbReference type="GeneID" id="92499038"/>
<evidence type="ECO:0000313" key="3">
    <source>
        <dbReference type="Proteomes" id="UP000024547"/>
    </source>
</evidence>
<dbReference type="AlphaFoldDB" id="A0A059EA15"/>
<dbReference type="Proteomes" id="UP000024547">
    <property type="component" value="Unassembled WGS sequence"/>
</dbReference>
<organism evidence="2 3">
    <name type="scientific">Hyphomonas atlantica</name>
    <dbReference type="NCBI Taxonomy" id="1280948"/>
    <lineage>
        <taxon>Bacteria</taxon>
        <taxon>Pseudomonadati</taxon>
        <taxon>Pseudomonadota</taxon>
        <taxon>Alphaproteobacteria</taxon>
        <taxon>Hyphomonadales</taxon>
        <taxon>Hyphomonadaceae</taxon>
        <taxon>Hyphomonas</taxon>
    </lineage>
</organism>
<comment type="caution">
    <text evidence="2">The sequence shown here is derived from an EMBL/GenBank/DDBJ whole genome shotgun (WGS) entry which is preliminary data.</text>
</comment>
<dbReference type="EMBL" id="AWFH01000004">
    <property type="protein sequence ID" value="KCZ64425.1"/>
    <property type="molecule type" value="Genomic_DNA"/>
</dbReference>
<reference evidence="2 3" key="1">
    <citation type="journal article" date="2014" name="Antonie Van Leeuwenhoek">
        <title>Hyphomonas beringensis sp. nov. and Hyphomonas chukchiensis sp. nov., isolated from surface seawater of the Bering Sea and Chukchi Sea.</title>
        <authorList>
            <person name="Li C."/>
            <person name="Lai Q."/>
            <person name="Li G."/>
            <person name="Dong C."/>
            <person name="Wang J."/>
            <person name="Liao Y."/>
            <person name="Shao Z."/>
        </authorList>
    </citation>
    <scope>NUCLEOTIDE SEQUENCE [LARGE SCALE GENOMIC DNA]</scope>
    <source>
        <strain evidence="2 3">22II1-22F38</strain>
    </source>
</reference>